<dbReference type="PANTHER" id="PTHR30160">
    <property type="entry name" value="TETRAACYLDISACCHARIDE 4'-KINASE-RELATED"/>
    <property type="match status" value="1"/>
</dbReference>
<sequence>MSFLKKHLLHLLFDKSGKVPFDPSKIKKMLILRNDRIGDMIVSTPLLRELKAAYPALQIDVAASSVNEAVIRACPHVSNILIWDWGSGLDTLKIVLGIRRQRYDVIFSTTNAFSIPWLTRLKLLGAKHLIGFNINKYGTGTQQLGMYDYTVDCNRDRHILESYFSALKNFDLKEVNPRYELFGVEQLPAGPRDFIAELKRRHKGIVCFNYQGSMANRTIASEDAVALCRALADKYRDHALLVIHPPGDRARAEGIVAAVQRDNVQLSFATSSILELAALIEQCELVISPDTAVIHLASAYNKKVLGFYINTDNHRWFYPMCDHFRIVLSQTEHIGAIDQQASLHAFDELMAC</sequence>
<reference evidence="3 4" key="1">
    <citation type="submission" date="2016-10" db="EMBL/GenBank/DDBJ databases">
        <authorList>
            <person name="de Groot N.N."/>
        </authorList>
    </citation>
    <scope>NUCLEOTIDE SEQUENCE [LARGE SCALE GENOMIC DNA]</scope>
    <source>
        <strain evidence="3 4">ATCC 43154</strain>
    </source>
</reference>
<dbReference type="Gene3D" id="3.40.50.2000">
    <property type="entry name" value="Glycogen Phosphorylase B"/>
    <property type="match status" value="2"/>
</dbReference>
<dbReference type="GO" id="GO:0009244">
    <property type="term" value="P:lipopolysaccharide core region biosynthetic process"/>
    <property type="evidence" value="ECO:0007669"/>
    <property type="project" value="TreeGrafter"/>
</dbReference>
<dbReference type="GO" id="GO:0005829">
    <property type="term" value="C:cytosol"/>
    <property type="evidence" value="ECO:0007669"/>
    <property type="project" value="TreeGrafter"/>
</dbReference>
<dbReference type="GO" id="GO:0008713">
    <property type="term" value="F:ADP-heptose-lipopolysaccharide heptosyltransferase activity"/>
    <property type="evidence" value="ECO:0007669"/>
    <property type="project" value="TreeGrafter"/>
</dbReference>
<evidence type="ECO:0000313" key="3">
    <source>
        <dbReference type="EMBL" id="SFM19456.1"/>
    </source>
</evidence>
<keyword evidence="1" id="KW-0328">Glycosyltransferase</keyword>
<evidence type="ECO:0000313" key="4">
    <source>
        <dbReference type="Proteomes" id="UP000199470"/>
    </source>
</evidence>
<proteinExistence type="predicted"/>
<dbReference type="STRING" id="758825.SAMN02982985_03154"/>
<evidence type="ECO:0000256" key="1">
    <source>
        <dbReference type="ARBA" id="ARBA00022676"/>
    </source>
</evidence>
<dbReference type="RefSeq" id="WP_093388643.1">
    <property type="nucleotide sequence ID" value="NZ_FOTW01000014.1"/>
</dbReference>
<dbReference type="AlphaFoldDB" id="A0A1I4NVN5"/>
<dbReference type="Pfam" id="PF01075">
    <property type="entry name" value="Glyco_transf_9"/>
    <property type="match status" value="1"/>
</dbReference>
<dbReference type="OrthoDB" id="9797795at2"/>
<keyword evidence="4" id="KW-1185">Reference proteome</keyword>
<keyword evidence="2 3" id="KW-0808">Transferase</keyword>
<dbReference type="SUPFAM" id="SSF53756">
    <property type="entry name" value="UDP-Glycosyltransferase/glycogen phosphorylase"/>
    <property type="match status" value="1"/>
</dbReference>
<gene>
    <name evidence="3" type="ORF">SAMN02982985_03154</name>
</gene>
<dbReference type="PANTHER" id="PTHR30160:SF15">
    <property type="entry name" value="GLYCOSYLTRANSFERASE HI_0523-RELATED"/>
    <property type="match status" value="1"/>
</dbReference>
<protein>
    <submittedName>
        <fullName evidence="3">ADP-heptose:LPS heptosyltransferase</fullName>
    </submittedName>
</protein>
<dbReference type="EMBL" id="FOTW01000014">
    <property type="protein sequence ID" value="SFM19456.1"/>
    <property type="molecule type" value="Genomic_DNA"/>
</dbReference>
<name>A0A1I4NVN5_9BURK</name>
<dbReference type="InterPro" id="IPR002201">
    <property type="entry name" value="Glyco_trans_9"/>
</dbReference>
<accession>A0A1I4NVN5</accession>
<organism evidence="3 4">
    <name type="scientific">Rugamonas rubra</name>
    <dbReference type="NCBI Taxonomy" id="758825"/>
    <lineage>
        <taxon>Bacteria</taxon>
        <taxon>Pseudomonadati</taxon>
        <taxon>Pseudomonadota</taxon>
        <taxon>Betaproteobacteria</taxon>
        <taxon>Burkholderiales</taxon>
        <taxon>Oxalobacteraceae</taxon>
        <taxon>Telluria group</taxon>
        <taxon>Rugamonas</taxon>
    </lineage>
</organism>
<dbReference type="CDD" id="cd03789">
    <property type="entry name" value="GT9_LPS_heptosyltransferase"/>
    <property type="match status" value="1"/>
</dbReference>
<dbReference type="Proteomes" id="UP000199470">
    <property type="component" value="Unassembled WGS sequence"/>
</dbReference>
<evidence type="ECO:0000256" key="2">
    <source>
        <dbReference type="ARBA" id="ARBA00022679"/>
    </source>
</evidence>
<dbReference type="InterPro" id="IPR051199">
    <property type="entry name" value="LPS_LOS_Heptosyltrfase"/>
</dbReference>